<dbReference type="Gramene" id="OB05G19820.1">
    <property type="protein sequence ID" value="OB05G19820.1"/>
    <property type="gene ID" value="OB05G19820"/>
</dbReference>
<protein>
    <submittedName>
        <fullName evidence="1">Uncharacterized protein</fullName>
    </submittedName>
</protein>
<dbReference type="AlphaFoldDB" id="J3M5V8"/>
<keyword evidence="2" id="KW-1185">Reference proteome</keyword>
<proteinExistence type="predicted"/>
<sequence>MYIYILVLYHKHRVLKDLLLAIWLKFCWSHINAHCNEHTIANPAHARLKPLKLKGAVSDRNQAVKP</sequence>
<dbReference type="EnsemblPlants" id="OB05G19820.1">
    <property type="protein sequence ID" value="OB05G19820.1"/>
    <property type="gene ID" value="OB05G19820"/>
</dbReference>
<reference evidence="1" key="2">
    <citation type="submission" date="2013-04" db="UniProtKB">
        <authorList>
            <consortium name="EnsemblPlants"/>
        </authorList>
    </citation>
    <scope>IDENTIFICATION</scope>
</reference>
<dbReference type="HOGENOM" id="CLU_2838746_0_0_1"/>
<organism evidence="1">
    <name type="scientific">Oryza brachyantha</name>
    <name type="common">malo sina</name>
    <dbReference type="NCBI Taxonomy" id="4533"/>
    <lineage>
        <taxon>Eukaryota</taxon>
        <taxon>Viridiplantae</taxon>
        <taxon>Streptophyta</taxon>
        <taxon>Embryophyta</taxon>
        <taxon>Tracheophyta</taxon>
        <taxon>Spermatophyta</taxon>
        <taxon>Magnoliopsida</taxon>
        <taxon>Liliopsida</taxon>
        <taxon>Poales</taxon>
        <taxon>Poaceae</taxon>
        <taxon>BOP clade</taxon>
        <taxon>Oryzoideae</taxon>
        <taxon>Oryzeae</taxon>
        <taxon>Oryzinae</taxon>
        <taxon>Oryza</taxon>
    </lineage>
</organism>
<dbReference type="Proteomes" id="UP000006038">
    <property type="component" value="Chromosome 5"/>
</dbReference>
<name>J3M5V8_ORYBR</name>
<evidence type="ECO:0000313" key="1">
    <source>
        <dbReference type="EnsemblPlants" id="OB05G19820.1"/>
    </source>
</evidence>
<reference evidence="1" key="1">
    <citation type="journal article" date="2013" name="Nat. Commun.">
        <title>Whole-genome sequencing of Oryza brachyantha reveals mechanisms underlying Oryza genome evolution.</title>
        <authorList>
            <person name="Chen J."/>
            <person name="Huang Q."/>
            <person name="Gao D."/>
            <person name="Wang J."/>
            <person name="Lang Y."/>
            <person name="Liu T."/>
            <person name="Li B."/>
            <person name="Bai Z."/>
            <person name="Luis Goicoechea J."/>
            <person name="Liang C."/>
            <person name="Chen C."/>
            <person name="Zhang W."/>
            <person name="Sun S."/>
            <person name="Liao Y."/>
            <person name="Zhang X."/>
            <person name="Yang L."/>
            <person name="Song C."/>
            <person name="Wang M."/>
            <person name="Shi J."/>
            <person name="Liu G."/>
            <person name="Liu J."/>
            <person name="Zhou H."/>
            <person name="Zhou W."/>
            <person name="Yu Q."/>
            <person name="An N."/>
            <person name="Chen Y."/>
            <person name="Cai Q."/>
            <person name="Wang B."/>
            <person name="Liu B."/>
            <person name="Min J."/>
            <person name="Huang Y."/>
            <person name="Wu H."/>
            <person name="Li Z."/>
            <person name="Zhang Y."/>
            <person name="Yin Y."/>
            <person name="Song W."/>
            <person name="Jiang J."/>
            <person name="Jackson S.A."/>
            <person name="Wing R.A."/>
            <person name="Wang J."/>
            <person name="Chen M."/>
        </authorList>
    </citation>
    <scope>NUCLEOTIDE SEQUENCE [LARGE SCALE GENOMIC DNA]</scope>
    <source>
        <strain evidence="1">cv. IRGC 101232</strain>
    </source>
</reference>
<accession>J3M5V8</accession>
<evidence type="ECO:0000313" key="2">
    <source>
        <dbReference type="Proteomes" id="UP000006038"/>
    </source>
</evidence>